<sequence length="166" mass="19482">MFRPRCLVKVLGPHGLGSFNDNGLLHLRTCAEHQVLLTNTFFRLPTRDKVTWMQPRSRRWQLLDYVVVRRRYRQDVLVTKAIRDADDWTDHRIGQTGHMRIYESGSTAMPARLEHPSTTPFSSHELNYQYPQQNPADSAPPDLSYPYYHRTCESIAKRPENKCQEK</sequence>
<protein>
    <submittedName>
        <fullName evidence="2 4">Uncharacterized protein</fullName>
    </submittedName>
</protein>
<feature type="compositionally biased region" description="Polar residues" evidence="1">
    <location>
        <begin position="116"/>
        <end position="136"/>
    </location>
</feature>
<proteinExistence type="predicted"/>
<reference evidence="2 3" key="2">
    <citation type="submission" date="2018-11" db="EMBL/GenBank/DDBJ databases">
        <authorList>
            <consortium name="Pathogen Informatics"/>
        </authorList>
    </citation>
    <scope>NUCLEOTIDE SEQUENCE [LARGE SCALE GENOMIC DNA]</scope>
    <source>
        <strain evidence="2 3">NST_G2</strain>
    </source>
</reference>
<name>A0A183TEJ8_SCHSO</name>
<evidence type="ECO:0000256" key="1">
    <source>
        <dbReference type="SAM" id="MobiDB-lite"/>
    </source>
</evidence>
<accession>A0A183TEJ8</accession>
<evidence type="ECO:0000313" key="2">
    <source>
        <dbReference type="EMBL" id="VDM01282.1"/>
    </source>
</evidence>
<dbReference type="AlphaFoldDB" id="A0A183TEJ8"/>
<evidence type="ECO:0000313" key="3">
    <source>
        <dbReference type="Proteomes" id="UP000275846"/>
    </source>
</evidence>
<dbReference type="EMBL" id="UYSU01039408">
    <property type="protein sequence ID" value="VDM01282.1"/>
    <property type="molecule type" value="Genomic_DNA"/>
</dbReference>
<feature type="region of interest" description="Disordered" evidence="1">
    <location>
        <begin position="114"/>
        <end position="143"/>
    </location>
</feature>
<reference evidence="4" key="1">
    <citation type="submission" date="2016-06" db="UniProtKB">
        <authorList>
            <consortium name="WormBaseParasite"/>
        </authorList>
    </citation>
    <scope>IDENTIFICATION</scope>
</reference>
<dbReference type="WBParaSite" id="SSLN_0001545501-mRNA-1">
    <property type="protein sequence ID" value="SSLN_0001545501-mRNA-1"/>
    <property type="gene ID" value="SSLN_0001545501"/>
</dbReference>
<dbReference type="OrthoDB" id="6772382at2759"/>
<gene>
    <name evidence="2" type="ORF">SSLN_LOCUS14896</name>
</gene>
<dbReference type="Proteomes" id="UP000275846">
    <property type="component" value="Unassembled WGS sequence"/>
</dbReference>
<organism evidence="4">
    <name type="scientific">Schistocephalus solidus</name>
    <name type="common">Tapeworm</name>
    <dbReference type="NCBI Taxonomy" id="70667"/>
    <lineage>
        <taxon>Eukaryota</taxon>
        <taxon>Metazoa</taxon>
        <taxon>Spiralia</taxon>
        <taxon>Lophotrochozoa</taxon>
        <taxon>Platyhelminthes</taxon>
        <taxon>Cestoda</taxon>
        <taxon>Eucestoda</taxon>
        <taxon>Diphyllobothriidea</taxon>
        <taxon>Diphyllobothriidae</taxon>
        <taxon>Schistocephalus</taxon>
    </lineage>
</organism>
<keyword evidence="3" id="KW-1185">Reference proteome</keyword>
<dbReference type="STRING" id="70667.A0A183TEJ8"/>
<evidence type="ECO:0000313" key="4">
    <source>
        <dbReference type="WBParaSite" id="SSLN_0001545501-mRNA-1"/>
    </source>
</evidence>